<name>A0A5B2VSY5_9BACT</name>
<gene>
    <name evidence="1" type="ORF">F0L74_17745</name>
</gene>
<evidence type="ECO:0008006" key="3">
    <source>
        <dbReference type="Google" id="ProtNLM"/>
    </source>
</evidence>
<reference evidence="1 2" key="2">
    <citation type="submission" date="2019-09" db="EMBL/GenBank/DDBJ databases">
        <authorList>
            <person name="Jin C."/>
        </authorList>
    </citation>
    <scope>NUCLEOTIDE SEQUENCE [LARGE SCALE GENOMIC DNA]</scope>
    <source>
        <strain evidence="1 2">BN140078</strain>
    </source>
</reference>
<evidence type="ECO:0000313" key="1">
    <source>
        <dbReference type="EMBL" id="KAA2241718.1"/>
    </source>
</evidence>
<dbReference type="RefSeq" id="WP_149839225.1">
    <property type="nucleotide sequence ID" value="NZ_VUOC01000003.1"/>
</dbReference>
<dbReference type="AlphaFoldDB" id="A0A5B2VSY5"/>
<organism evidence="1 2">
    <name type="scientific">Chitinophaga agrisoli</name>
    <dbReference type="NCBI Taxonomy" id="2607653"/>
    <lineage>
        <taxon>Bacteria</taxon>
        <taxon>Pseudomonadati</taxon>
        <taxon>Bacteroidota</taxon>
        <taxon>Chitinophagia</taxon>
        <taxon>Chitinophagales</taxon>
        <taxon>Chitinophagaceae</taxon>
        <taxon>Chitinophaga</taxon>
    </lineage>
</organism>
<proteinExistence type="predicted"/>
<protein>
    <recommendedName>
        <fullName evidence="3">Sulfotransferase family protein</fullName>
    </recommendedName>
</protein>
<keyword evidence="2" id="KW-1185">Reference proteome</keyword>
<dbReference type="SUPFAM" id="SSF52540">
    <property type="entry name" value="P-loop containing nucleoside triphosphate hydrolases"/>
    <property type="match status" value="1"/>
</dbReference>
<sequence>MQATPIHNWIPYQLSYSLQDEWMVKWLDLGNERMIQPFFDDTIQLCRSKQRQRSRLESLSTAAFLEDACKDLPALAPAAFIFHVSRCGSTLLSQAFSTPEEHIVIAEAPLLDEILRVAEQQPDIPATTRENWFRQALQLMGQLRNGKETTYIIKLDSWHIHFYDVLRSWFPQTPFFFLYRRPDEVIASHDKQRGIHSVPGMVNPVLLKTNEPAFYGSDFNGYTAQVLEQYYLALQDIHGQQHACNRFFDYADGVREMAAAFSAFTGIAIKDMEQLHTRLGYHSKSAQMTFAPEDHSNRQRFFFAGCQDAYAQLSTLLLQTQPIDHMREG</sequence>
<dbReference type="EMBL" id="VUOC01000003">
    <property type="protein sequence ID" value="KAA2241718.1"/>
    <property type="molecule type" value="Genomic_DNA"/>
</dbReference>
<evidence type="ECO:0000313" key="2">
    <source>
        <dbReference type="Proteomes" id="UP000324611"/>
    </source>
</evidence>
<accession>A0A5B2VSY5</accession>
<dbReference type="Proteomes" id="UP000324611">
    <property type="component" value="Unassembled WGS sequence"/>
</dbReference>
<dbReference type="Gene3D" id="3.40.50.300">
    <property type="entry name" value="P-loop containing nucleotide triphosphate hydrolases"/>
    <property type="match status" value="1"/>
</dbReference>
<comment type="caution">
    <text evidence="1">The sequence shown here is derived from an EMBL/GenBank/DDBJ whole genome shotgun (WGS) entry which is preliminary data.</text>
</comment>
<reference evidence="1 2" key="1">
    <citation type="submission" date="2019-09" db="EMBL/GenBank/DDBJ databases">
        <title>Chitinophaga ginsengihumi sp. nov., isolated from soil of ginseng rhizosphere.</title>
        <authorList>
            <person name="Lee J."/>
        </authorList>
    </citation>
    <scope>NUCLEOTIDE SEQUENCE [LARGE SCALE GENOMIC DNA]</scope>
    <source>
        <strain evidence="1 2">BN140078</strain>
    </source>
</reference>
<dbReference type="InterPro" id="IPR027417">
    <property type="entry name" value="P-loop_NTPase"/>
</dbReference>